<sequence>MFGRRTSIQTGRGLLDSLSVKIRPGFPDTSASVPFAQDRCAIAYINKSARRYHLLWIH</sequence>
<dbReference type="AlphaFoldDB" id="X0JY19"/>
<name>X0JY19_FUSO5</name>
<dbReference type="HOGENOM" id="CLU_2979159_0_0_1"/>
<organism evidence="1">
    <name type="scientific">Fusarium odoratissimum (strain NRRL 54006)</name>
    <dbReference type="NCBI Taxonomy" id="1089451"/>
    <lineage>
        <taxon>Eukaryota</taxon>
        <taxon>Fungi</taxon>
        <taxon>Dikarya</taxon>
        <taxon>Ascomycota</taxon>
        <taxon>Pezizomycotina</taxon>
        <taxon>Sordariomycetes</taxon>
        <taxon>Hypocreomycetidae</taxon>
        <taxon>Hypocreales</taxon>
        <taxon>Nectriaceae</taxon>
        <taxon>Fusarium</taxon>
        <taxon>Fusarium oxysporum species complex</taxon>
        <taxon>Fusarium oxysporum f. sp. cubense (strain race 4)</taxon>
    </lineage>
</organism>
<dbReference type="RefSeq" id="XP_031051839.1">
    <property type="nucleotide sequence ID" value="XM_031218447.1"/>
</dbReference>
<gene>
    <name evidence="1" type="ORF">FOIG_16966</name>
</gene>
<dbReference type="VEuPathDB" id="FungiDB:FOIG_16966"/>
<accession>X0JY19</accession>
<reference evidence="1" key="2">
    <citation type="submission" date="2014-03" db="EMBL/GenBank/DDBJ databases">
        <title>The Genome Annotation of Fusarium oxysporum II5.</title>
        <authorList>
            <consortium name="The Broad Institute Genomics Platform"/>
            <person name="Ma L.-J."/>
            <person name="Corby-Kistler H."/>
            <person name="Broz K."/>
            <person name="Gale L.R."/>
            <person name="Jonkers W."/>
            <person name="O'Donnell K."/>
            <person name="Ploetz R."/>
            <person name="Steinberg C."/>
            <person name="Schwartz D.C."/>
            <person name="VanEtten H."/>
            <person name="Zhou S."/>
            <person name="Young S.K."/>
            <person name="Zeng Q."/>
            <person name="Gargeya S."/>
            <person name="Fitzgerald M."/>
            <person name="Abouelleil A."/>
            <person name="Alvarado L."/>
            <person name="Chapman S.B."/>
            <person name="Gainer-Dewar J."/>
            <person name="Goldberg J."/>
            <person name="Griggs A."/>
            <person name="Gujja S."/>
            <person name="Hansen M."/>
            <person name="Howarth C."/>
            <person name="Imamovic A."/>
            <person name="Ireland A."/>
            <person name="Larimer J."/>
            <person name="McCowan C."/>
            <person name="Murphy C."/>
            <person name="Pearson M."/>
            <person name="Poon T.W."/>
            <person name="Priest M."/>
            <person name="Roberts A."/>
            <person name="Saif S."/>
            <person name="Shea T."/>
            <person name="Sykes S."/>
            <person name="Wortman J."/>
            <person name="Nusbaum C."/>
            <person name="Birren B."/>
        </authorList>
    </citation>
    <scope>NUCLEOTIDE SEQUENCE</scope>
    <source>
        <strain evidence="1">54006</strain>
    </source>
</reference>
<dbReference type="EMBL" id="KK036433">
    <property type="protein sequence ID" value="EXL89749.1"/>
    <property type="molecule type" value="Genomic_DNA"/>
</dbReference>
<reference evidence="1" key="1">
    <citation type="submission" date="2011-11" db="EMBL/GenBank/DDBJ databases">
        <title>The Genome Sequence of Fusarium oxysporum II5.</title>
        <authorList>
            <consortium name="The Broad Institute Genome Sequencing Platform"/>
            <person name="Ma L.-J."/>
            <person name="Gale L.R."/>
            <person name="Schwartz D.C."/>
            <person name="Zhou S."/>
            <person name="Corby-Kistler H."/>
            <person name="Young S.K."/>
            <person name="Zeng Q."/>
            <person name="Gargeya S."/>
            <person name="Fitzgerald M."/>
            <person name="Haas B."/>
            <person name="Abouelleil A."/>
            <person name="Alvarado L."/>
            <person name="Arachchi H.M."/>
            <person name="Berlin A."/>
            <person name="Brown A."/>
            <person name="Chapman S.B."/>
            <person name="Chen Z."/>
            <person name="Dunbar C."/>
            <person name="Freedman E."/>
            <person name="Gearin G."/>
            <person name="Goldberg J."/>
            <person name="Griggs A."/>
            <person name="Gujja S."/>
            <person name="Heiman D."/>
            <person name="Howarth C."/>
            <person name="Larson L."/>
            <person name="Lui A."/>
            <person name="MacDonald P.J.P."/>
            <person name="Montmayeur A."/>
            <person name="Murphy C."/>
            <person name="Neiman D."/>
            <person name="Pearson M."/>
            <person name="Priest M."/>
            <person name="Roberts A."/>
            <person name="Saif S."/>
            <person name="Shea T."/>
            <person name="Shenoy N."/>
            <person name="Sisk P."/>
            <person name="Stolte C."/>
            <person name="Sykes S."/>
            <person name="Wortman J."/>
            <person name="Nusbaum C."/>
            <person name="Birren B."/>
        </authorList>
    </citation>
    <scope>NUCLEOTIDE SEQUENCE [LARGE SCALE GENOMIC DNA]</scope>
    <source>
        <strain evidence="1">54006</strain>
    </source>
</reference>
<dbReference type="Proteomes" id="UP000030685">
    <property type="component" value="Unassembled WGS sequence"/>
</dbReference>
<proteinExistence type="predicted"/>
<protein>
    <submittedName>
        <fullName evidence="1">Uncharacterized protein</fullName>
    </submittedName>
</protein>
<dbReference type="GeneID" id="42042141"/>
<evidence type="ECO:0000313" key="1">
    <source>
        <dbReference type="EMBL" id="EXL89749.1"/>
    </source>
</evidence>